<dbReference type="NCBIfam" id="TIGR00964">
    <property type="entry name" value="secE_bact"/>
    <property type="match status" value="1"/>
</dbReference>
<comment type="caution">
    <text evidence="9">The sequence shown here is derived from an EMBL/GenBank/DDBJ whole genome shotgun (WGS) entry which is preliminary data.</text>
</comment>
<sequence length="59" mass="6734">MEKIKNYFKESKLELAKVFFPTKMQVRNAFLTVVVVVSVIALFLLLIDLVASFSLSKIL</sequence>
<comment type="subcellular location">
    <subcellularLocation>
        <location evidence="8">Cell membrane</location>
        <topology evidence="8">Single-pass membrane protein</topology>
    </subcellularLocation>
    <subcellularLocation>
        <location evidence="1">Membrane</location>
    </subcellularLocation>
</comment>
<keyword evidence="6 8" id="KW-0811">Translocation</keyword>
<dbReference type="Pfam" id="PF00584">
    <property type="entry name" value="SecE"/>
    <property type="match status" value="1"/>
</dbReference>
<keyword evidence="2 8" id="KW-0813">Transport</keyword>
<dbReference type="Gene3D" id="1.20.5.1030">
    <property type="entry name" value="Preprotein translocase secy subunit"/>
    <property type="match status" value="1"/>
</dbReference>
<dbReference type="EMBL" id="JACGBB010000005">
    <property type="protein sequence ID" value="MBZ7987146.1"/>
    <property type="molecule type" value="Genomic_DNA"/>
</dbReference>
<keyword evidence="10" id="KW-1185">Reference proteome</keyword>
<keyword evidence="3 8" id="KW-0812">Transmembrane</keyword>
<keyword evidence="8" id="KW-1003">Cell membrane</keyword>
<gene>
    <name evidence="8 9" type="primary">secE</name>
    <name evidence="9" type="ORF">AVCANL283_03345</name>
</gene>
<evidence type="ECO:0000256" key="7">
    <source>
        <dbReference type="ARBA" id="ARBA00023136"/>
    </source>
</evidence>
<keyword evidence="4 8" id="KW-0653">Protein transport</keyword>
<evidence type="ECO:0000256" key="1">
    <source>
        <dbReference type="ARBA" id="ARBA00004370"/>
    </source>
</evidence>
<evidence type="ECO:0000313" key="9">
    <source>
        <dbReference type="EMBL" id="MBZ7987146.1"/>
    </source>
</evidence>
<evidence type="ECO:0000256" key="5">
    <source>
        <dbReference type="ARBA" id="ARBA00022989"/>
    </source>
</evidence>
<evidence type="ECO:0000256" key="6">
    <source>
        <dbReference type="ARBA" id="ARBA00023010"/>
    </source>
</evidence>
<evidence type="ECO:0000313" key="10">
    <source>
        <dbReference type="Proteomes" id="UP000786183"/>
    </source>
</evidence>
<name>A0ABS7WQV6_9BACT</name>
<keyword evidence="7 8" id="KW-0472">Membrane</keyword>
<dbReference type="InterPro" id="IPR038379">
    <property type="entry name" value="SecE_sf"/>
</dbReference>
<keyword evidence="5 8" id="KW-1133">Transmembrane helix</keyword>
<dbReference type="HAMAP" id="MF_00422">
    <property type="entry name" value="SecE"/>
    <property type="match status" value="1"/>
</dbReference>
<comment type="subunit">
    <text evidence="8">Component of the Sec protein translocase complex. Heterotrimer consisting of SecY, SecE and SecG subunits. The heterotrimers can form oligomers, although 1 heterotrimer is thought to be able to translocate proteins. Interacts with the ribosome. Interacts with SecDF, and other proteins may be involved. Interacts with SecA.</text>
</comment>
<accession>A0ABS7WQV6</accession>
<reference evidence="9 10" key="1">
    <citation type="submission" date="2020-07" db="EMBL/GenBank/DDBJ databases">
        <title>Transfer of Campylobacter canadensis to the novel genus Avispirillum gen. nov., that also includes two novel species recovered from migratory waterfowl: Avispirillum anseris sp. nov. and Avispirillum brantae sp. nov.</title>
        <authorList>
            <person name="Miller W.G."/>
            <person name="Chapman M.H."/>
            <person name="Yee E."/>
            <person name="Inglis G.D."/>
        </authorList>
    </citation>
    <scope>NUCLEOTIDE SEQUENCE [LARGE SCALE GENOMIC DNA]</scope>
    <source>
        <strain evidence="9 10">L283</strain>
    </source>
</reference>
<protein>
    <recommendedName>
        <fullName evidence="8">Protein translocase subunit SecE</fullName>
    </recommendedName>
</protein>
<dbReference type="RefSeq" id="WP_172229692.1">
    <property type="nucleotide sequence ID" value="NZ_CP035946.1"/>
</dbReference>
<evidence type="ECO:0000256" key="8">
    <source>
        <dbReference type="HAMAP-Rule" id="MF_00422"/>
    </source>
</evidence>
<dbReference type="InterPro" id="IPR001901">
    <property type="entry name" value="Translocase_SecE/Sec61-g"/>
</dbReference>
<comment type="function">
    <text evidence="8">Essential subunit of the Sec protein translocation channel SecYEG. Clamps together the 2 halves of SecY. May contact the channel plug during translocation.</text>
</comment>
<evidence type="ECO:0000256" key="4">
    <source>
        <dbReference type="ARBA" id="ARBA00022927"/>
    </source>
</evidence>
<evidence type="ECO:0000256" key="2">
    <source>
        <dbReference type="ARBA" id="ARBA00022448"/>
    </source>
</evidence>
<proteinExistence type="inferred from homology"/>
<evidence type="ECO:0000256" key="3">
    <source>
        <dbReference type="ARBA" id="ARBA00022692"/>
    </source>
</evidence>
<dbReference type="Proteomes" id="UP000786183">
    <property type="component" value="Unassembled WGS sequence"/>
</dbReference>
<dbReference type="InterPro" id="IPR005807">
    <property type="entry name" value="SecE_bac"/>
</dbReference>
<organism evidence="9 10">
    <name type="scientific">Campylobacter canadensis</name>
    <dbReference type="NCBI Taxonomy" id="449520"/>
    <lineage>
        <taxon>Bacteria</taxon>
        <taxon>Pseudomonadati</taxon>
        <taxon>Campylobacterota</taxon>
        <taxon>Epsilonproteobacteria</taxon>
        <taxon>Campylobacterales</taxon>
        <taxon>Campylobacteraceae</taxon>
        <taxon>Campylobacter</taxon>
    </lineage>
</organism>
<feature type="transmembrane region" description="Helical" evidence="8">
    <location>
        <begin position="29"/>
        <end position="51"/>
    </location>
</feature>
<comment type="similarity">
    <text evidence="8">Belongs to the SecE/SEC61-gamma family.</text>
</comment>